<dbReference type="Gene3D" id="3.30.70.920">
    <property type="match status" value="1"/>
</dbReference>
<evidence type="ECO:0000313" key="3">
    <source>
        <dbReference type="Proteomes" id="UP000198744"/>
    </source>
</evidence>
<dbReference type="RefSeq" id="WP_093882451.1">
    <property type="nucleotide sequence ID" value="NZ_FOBS01000004.1"/>
</dbReference>
<dbReference type="InterPro" id="IPR011008">
    <property type="entry name" value="Dimeric_a/b-barrel"/>
</dbReference>
<gene>
    <name evidence="2" type="ORF">SAMN04489760_10498</name>
</gene>
<sequence>MTTAIVMINCEVGKVNAIAEALVNLDGVAEVYSISGDYDLLVIIRVKEYDQLAKVVADDIARISGITRTNTFMAFRCFSKHNMEVMWADMLGE</sequence>
<organism evidence="2 3">
    <name type="scientific">Syntrophus gentianae</name>
    <dbReference type="NCBI Taxonomy" id="43775"/>
    <lineage>
        <taxon>Bacteria</taxon>
        <taxon>Pseudomonadati</taxon>
        <taxon>Thermodesulfobacteriota</taxon>
        <taxon>Syntrophia</taxon>
        <taxon>Syntrophales</taxon>
        <taxon>Syntrophaceae</taxon>
        <taxon>Syntrophus</taxon>
    </lineage>
</organism>
<dbReference type="AlphaFoldDB" id="A0A1H7VQ60"/>
<evidence type="ECO:0000313" key="2">
    <source>
        <dbReference type="EMBL" id="SEM10955.1"/>
    </source>
</evidence>
<dbReference type="SUPFAM" id="SSF54909">
    <property type="entry name" value="Dimeric alpha+beta barrel"/>
    <property type="match status" value="1"/>
</dbReference>
<name>A0A1H7VQ60_9BACT</name>
<dbReference type="OrthoDB" id="9799041at2"/>
<dbReference type="STRING" id="43775.SAMN04489760_10498"/>
<dbReference type="InterPro" id="IPR019887">
    <property type="entry name" value="Tscrpt_reg_AsnC/Lrp_C"/>
</dbReference>
<dbReference type="Pfam" id="PF01037">
    <property type="entry name" value="AsnC_trans_reg"/>
    <property type="match status" value="1"/>
</dbReference>
<dbReference type="Proteomes" id="UP000198744">
    <property type="component" value="Unassembled WGS sequence"/>
</dbReference>
<accession>A0A1H7VQ60</accession>
<reference evidence="2 3" key="1">
    <citation type="submission" date="2016-10" db="EMBL/GenBank/DDBJ databases">
        <authorList>
            <person name="de Groot N.N."/>
        </authorList>
    </citation>
    <scope>NUCLEOTIDE SEQUENCE [LARGE SCALE GENOMIC DNA]</scope>
    <source>
        <strain evidence="2 3">DSM 8423</strain>
    </source>
</reference>
<proteinExistence type="predicted"/>
<keyword evidence="3" id="KW-1185">Reference proteome</keyword>
<protein>
    <submittedName>
        <fullName evidence="2">AsnC family protein</fullName>
    </submittedName>
</protein>
<dbReference type="EMBL" id="FOBS01000004">
    <property type="protein sequence ID" value="SEM10955.1"/>
    <property type="molecule type" value="Genomic_DNA"/>
</dbReference>
<feature type="domain" description="Transcription regulator AsnC/Lrp ligand binding" evidence="1">
    <location>
        <begin position="6"/>
        <end position="76"/>
    </location>
</feature>
<evidence type="ECO:0000259" key="1">
    <source>
        <dbReference type="Pfam" id="PF01037"/>
    </source>
</evidence>